<keyword evidence="8" id="KW-1185">Reference proteome</keyword>
<protein>
    <recommendedName>
        <fullName evidence="9">DNA recombination protein RmuC</fullName>
    </recommendedName>
</protein>
<dbReference type="Proteomes" id="UP000005695">
    <property type="component" value="Unassembled WGS sequence"/>
</dbReference>
<keyword evidence="6" id="KW-1133">Transmembrane helix</keyword>
<sequence length="446" mass="51100">MESIQPAQWLWGCGAIGLLALVYAWGRLIFLRGLRRRLDESLVRVDESQRLTQVLQQQLADREQQNRALQQAVEHARLQTAEMTTRLELERQQSAEKQALLLEAKEQLTQQFKVVAGEIFDERGRQFKEVNREELSQLLTPLRQQLDGFRQKVDDVHVTDVRERATLRQELEQLRGLNQQMSEDARQLTRALKGDRKVQGNWGELVLERLLEQSGLRRGVEYEVQGSFRDADNRLLRPDVIIHLPEGKDIIVDSKVSLSSYERSCREDDPEQRQQCLKQHVQAVCQHVLGLSEKHYANLKGVRSLDFVVMFMPIEAALVVALQQDGELFNEAFDRHVVMVSPTTLLATLRTIENIWRFERQNQNAQAIADKAGAIYDKLRGFVEEMEKLGTQLDTVGHTYTAAMNKLSQGRGNLISQASRFVDLGVKVKKTLPATVMERAELDEGK</sequence>
<evidence type="ECO:0000256" key="3">
    <source>
        <dbReference type="ARBA" id="ARBA00023054"/>
    </source>
</evidence>
<dbReference type="InterPro" id="IPR003798">
    <property type="entry name" value="DNA_recombination_RmuC"/>
</dbReference>
<dbReference type="EMBL" id="AAEW02000011">
    <property type="protein sequence ID" value="EAT15396.1"/>
    <property type="molecule type" value="Genomic_DNA"/>
</dbReference>
<dbReference type="Pfam" id="PF02646">
    <property type="entry name" value="RmuC"/>
    <property type="match status" value="1"/>
</dbReference>
<dbReference type="AlphaFoldDB" id="Q1JYL9"/>
<dbReference type="GO" id="GO:0006310">
    <property type="term" value="P:DNA recombination"/>
    <property type="evidence" value="ECO:0007669"/>
    <property type="project" value="UniProtKB-KW"/>
</dbReference>
<comment type="function">
    <text evidence="1">Involved in DNA recombination.</text>
</comment>
<name>Q1JYL9_DESA6</name>
<keyword evidence="6" id="KW-0472">Membrane</keyword>
<evidence type="ECO:0000313" key="8">
    <source>
        <dbReference type="Proteomes" id="UP000005695"/>
    </source>
</evidence>
<evidence type="ECO:0000256" key="5">
    <source>
        <dbReference type="SAM" id="Coils"/>
    </source>
</evidence>
<feature type="coiled-coil region" evidence="5">
    <location>
        <begin position="164"/>
        <end position="191"/>
    </location>
</feature>
<proteinExistence type="inferred from homology"/>
<feature type="coiled-coil region" evidence="5">
    <location>
        <begin position="52"/>
        <end position="107"/>
    </location>
</feature>
<keyword evidence="3 5" id="KW-0175">Coiled coil</keyword>
<dbReference type="PANTHER" id="PTHR30563:SF0">
    <property type="entry name" value="DNA RECOMBINATION PROTEIN RMUC"/>
    <property type="match status" value="1"/>
</dbReference>
<keyword evidence="4" id="KW-0233">DNA recombination</keyword>
<evidence type="ECO:0000256" key="1">
    <source>
        <dbReference type="ARBA" id="ARBA00003416"/>
    </source>
</evidence>
<gene>
    <name evidence="7" type="ORF">Dace_1060</name>
</gene>
<dbReference type="OrthoDB" id="9765111at2"/>
<evidence type="ECO:0000256" key="6">
    <source>
        <dbReference type="SAM" id="Phobius"/>
    </source>
</evidence>
<organism evidence="7 8">
    <name type="scientific">Desulfuromonas acetoxidans (strain DSM 684 / 11070)</name>
    <dbReference type="NCBI Taxonomy" id="281689"/>
    <lineage>
        <taxon>Bacteria</taxon>
        <taxon>Pseudomonadati</taxon>
        <taxon>Thermodesulfobacteriota</taxon>
        <taxon>Desulfuromonadia</taxon>
        <taxon>Desulfuromonadales</taxon>
        <taxon>Desulfuromonadaceae</taxon>
        <taxon>Desulfuromonas</taxon>
    </lineage>
</organism>
<dbReference type="RefSeq" id="WP_006001068.1">
    <property type="nucleotide sequence ID" value="NZ_AAEW02000011.1"/>
</dbReference>
<evidence type="ECO:0000313" key="7">
    <source>
        <dbReference type="EMBL" id="EAT15396.1"/>
    </source>
</evidence>
<evidence type="ECO:0000256" key="4">
    <source>
        <dbReference type="ARBA" id="ARBA00023172"/>
    </source>
</evidence>
<accession>Q1JYL9</accession>
<comment type="caution">
    <text evidence="7">The sequence shown here is derived from an EMBL/GenBank/DDBJ whole genome shotgun (WGS) entry which is preliminary data.</text>
</comment>
<evidence type="ECO:0008006" key="9">
    <source>
        <dbReference type="Google" id="ProtNLM"/>
    </source>
</evidence>
<reference evidence="7" key="2">
    <citation type="submission" date="2006-05" db="EMBL/GenBank/DDBJ databases">
        <title>Sequencing of the draft genome and assembly of Desulfuromonas acetoxidans DSM 684.</title>
        <authorList>
            <consortium name="US DOE Joint Genome Institute (JGI-PGF)"/>
            <person name="Copeland A."/>
            <person name="Lucas S."/>
            <person name="Lapidus A."/>
            <person name="Barry K."/>
            <person name="Detter J.C."/>
            <person name="Glavina del Rio T."/>
            <person name="Hammon N."/>
            <person name="Israni S."/>
            <person name="Dalin E."/>
            <person name="Tice H."/>
            <person name="Bruce D."/>
            <person name="Pitluck S."/>
            <person name="Richardson P."/>
        </authorList>
    </citation>
    <scope>NUCLEOTIDE SEQUENCE [LARGE SCALE GENOMIC DNA]</scope>
    <source>
        <strain evidence="7">DSM 684</strain>
    </source>
</reference>
<feature type="transmembrane region" description="Helical" evidence="6">
    <location>
        <begin position="6"/>
        <end position="26"/>
    </location>
</feature>
<evidence type="ECO:0000256" key="2">
    <source>
        <dbReference type="ARBA" id="ARBA00009840"/>
    </source>
</evidence>
<comment type="similarity">
    <text evidence="2">Belongs to the RmuC family.</text>
</comment>
<keyword evidence="6" id="KW-0812">Transmembrane</keyword>
<dbReference type="PANTHER" id="PTHR30563">
    <property type="entry name" value="DNA RECOMBINATION PROTEIN RMUC"/>
    <property type="match status" value="1"/>
</dbReference>
<reference evidence="7" key="1">
    <citation type="submission" date="2006-05" db="EMBL/GenBank/DDBJ databases">
        <title>Annotation of the draft genome assembly of Desulfuromonas acetoxidans DSM 684.</title>
        <authorList>
            <consortium name="US DOE Joint Genome Institute (JGI-ORNL)"/>
            <person name="Larimer F."/>
            <person name="Land M."/>
            <person name="Hauser L."/>
        </authorList>
    </citation>
    <scope>NUCLEOTIDE SEQUENCE [LARGE SCALE GENOMIC DNA]</scope>
    <source>
        <strain evidence="7">DSM 684</strain>
    </source>
</reference>